<comment type="pathway">
    <text evidence="1">Glycan metabolism; pectin biosynthesis.</text>
</comment>
<accession>A0A426Y9J0</accession>
<gene>
    <name evidence="4" type="ORF">B296_00006840</name>
</gene>
<dbReference type="GO" id="GO:0016757">
    <property type="term" value="F:glycosyltransferase activity"/>
    <property type="evidence" value="ECO:0007669"/>
    <property type="project" value="UniProtKB-KW"/>
</dbReference>
<evidence type="ECO:0000313" key="4">
    <source>
        <dbReference type="EMBL" id="RRT48399.1"/>
    </source>
</evidence>
<dbReference type="InterPro" id="IPR050748">
    <property type="entry name" value="Glycosyltrans_8_dom-fam"/>
</dbReference>
<dbReference type="GO" id="GO:0005794">
    <property type="term" value="C:Golgi apparatus"/>
    <property type="evidence" value="ECO:0007669"/>
    <property type="project" value="TreeGrafter"/>
</dbReference>
<organism evidence="4 5">
    <name type="scientific">Ensete ventricosum</name>
    <name type="common">Abyssinian banana</name>
    <name type="synonym">Musa ensete</name>
    <dbReference type="NCBI Taxonomy" id="4639"/>
    <lineage>
        <taxon>Eukaryota</taxon>
        <taxon>Viridiplantae</taxon>
        <taxon>Streptophyta</taxon>
        <taxon>Embryophyta</taxon>
        <taxon>Tracheophyta</taxon>
        <taxon>Spermatophyta</taxon>
        <taxon>Magnoliopsida</taxon>
        <taxon>Liliopsida</taxon>
        <taxon>Zingiberales</taxon>
        <taxon>Musaceae</taxon>
        <taxon>Ensete</taxon>
    </lineage>
</organism>
<keyword evidence="3" id="KW-0808">Transferase</keyword>
<comment type="caution">
    <text evidence="4">The sequence shown here is derived from an EMBL/GenBank/DDBJ whole genome shotgun (WGS) entry which is preliminary data.</text>
</comment>
<dbReference type="PANTHER" id="PTHR13778">
    <property type="entry name" value="GLYCOSYLTRANSFERASE 8 DOMAIN-CONTAINING PROTEIN"/>
    <property type="match status" value="1"/>
</dbReference>
<dbReference type="PANTHER" id="PTHR13778:SF48">
    <property type="entry name" value="GALACTURONOSYLTRANSFERASE-LIKE 7-RELATED"/>
    <property type="match status" value="1"/>
</dbReference>
<keyword evidence="2" id="KW-0328">Glycosyltransferase</keyword>
<dbReference type="Proteomes" id="UP000287651">
    <property type="component" value="Unassembled WGS sequence"/>
</dbReference>
<protein>
    <submittedName>
        <fullName evidence="4">Uncharacterized protein</fullName>
    </submittedName>
</protein>
<dbReference type="AlphaFoldDB" id="A0A426Y9J0"/>
<evidence type="ECO:0000256" key="1">
    <source>
        <dbReference type="ARBA" id="ARBA00004877"/>
    </source>
</evidence>
<proteinExistence type="predicted"/>
<evidence type="ECO:0000256" key="2">
    <source>
        <dbReference type="ARBA" id="ARBA00022676"/>
    </source>
</evidence>
<evidence type="ECO:0000313" key="5">
    <source>
        <dbReference type="Proteomes" id="UP000287651"/>
    </source>
</evidence>
<sequence length="163" mass="17357">MVVLSPSLQSFPPAKAIRSSHYLRIPAVSGDYNHHLAAGSGDAETLVFRRAPRFHNAAEGEPPSANGTLVCDPSLVHIAITLDEEYLRGSIAAVHSVPGERLLPLSTVGAGPGVGGKGEHGWDRTVGARAYFYANFTKYFTDRFWSDHPLAATFAGRATSTPG</sequence>
<evidence type="ECO:0000256" key="3">
    <source>
        <dbReference type="ARBA" id="ARBA00022679"/>
    </source>
</evidence>
<name>A0A426Y9J0_ENSVE</name>
<reference evidence="4 5" key="1">
    <citation type="journal article" date="2014" name="Agronomy (Basel)">
        <title>A Draft Genome Sequence for Ensete ventricosum, the Drought-Tolerant Tree Against Hunger.</title>
        <authorList>
            <person name="Harrison J."/>
            <person name="Moore K.A."/>
            <person name="Paszkiewicz K."/>
            <person name="Jones T."/>
            <person name="Grant M."/>
            <person name="Ambacheew D."/>
            <person name="Muzemil S."/>
            <person name="Studholme D.J."/>
        </authorList>
    </citation>
    <scope>NUCLEOTIDE SEQUENCE [LARGE SCALE GENOMIC DNA]</scope>
</reference>
<dbReference type="EMBL" id="AMZH03013986">
    <property type="protein sequence ID" value="RRT48399.1"/>
    <property type="molecule type" value="Genomic_DNA"/>
</dbReference>